<name>X1F8N9_9ZZZZ</name>
<organism evidence="1">
    <name type="scientific">marine sediment metagenome</name>
    <dbReference type="NCBI Taxonomy" id="412755"/>
    <lineage>
        <taxon>unclassified sequences</taxon>
        <taxon>metagenomes</taxon>
        <taxon>ecological metagenomes</taxon>
    </lineage>
</organism>
<dbReference type="AlphaFoldDB" id="X1F8N9"/>
<evidence type="ECO:0000313" key="1">
    <source>
        <dbReference type="EMBL" id="GAH28930.1"/>
    </source>
</evidence>
<sequence>MSARKATGSKRKKKKQWRKLTLAEKKKLFKGLYGEIEVWSKGKLVMKDGKLIGEEGQEWWKEWLSKPIRKEQPIGGEYD</sequence>
<reference evidence="1" key="1">
    <citation type="journal article" date="2014" name="Front. Microbiol.">
        <title>High frequency of phylogenetically diverse reductive dehalogenase-homologous genes in deep subseafloor sedimentary metagenomes.</title>
        <authorList>
            <person name="Kawai M."/>
            <person name="Futagami T."/>
            <person name="Toyoda A."/>
            <person name="Takaki Y."/>
            <person name="Nishi S."/>
            <person name="Hori S."/>
            <person name="Arai W."/>
            <person name="Tsubouchi T."/>
            <person name="Morono Y."/>
            <person name="Uchiyama I."/>
            <person name="Ito T."/>
            <person name="Fujiyama A."/>
            <person name="Inagaki F."/>
            <person name="Takami H."/>
        </authorList>
    </citation>
    <scope>NUCLEOTIDE SEQUENCE</scope>
    <source>
        <strain evidence="1">Expedition CK06-06</strain>
    </source>
</reference>
<dbReference type="EMBL" id="BARU01003924">
    <property type="protein sequence ID" value="GAH28930.1"/>
    <property type="molecule type" value="Genomic_DNA"/>
</dbReference>
<proteinExistence type="predicted"/>
<accession>X1F8N9</accession>
<comment type="caution">
    <text evidence="1">The sequence shown here is derived from an EMBL/GenBank/DDBJ whole genome shotgun (WGS) entry which is preliminary data.</text>
</comment>
<protein>
    <submittedName>
        <fullName evidence="1">Uncharacterized protein</fullName>
    </submittedName>
</protein>
<gene>
    <name evidence="1" type="ORF">S03H2_08173</name>
</gene>